<keyword evidence="2" id="KW-1185">Reference proteome</keyword>
<dbReference type="RefSeq" id="WP_106300322.1">
    <property type="nucleotide sequence ID" value="NZ_PVWO01000023.1"/>
</dbReference>
<dbReference type="EMBL" id="PVWO01000023">
    <property type="protein sequence ID" value="PSB58799.1"/>
    <property type="molecule type" value="Genomic_DNA"/>
</dbReference>
<organism evidence="1 2">
    <name type="scientific">Chamaesiphon polymorphus CCALA 037</name>
    <dbReference type="NCBI Taxonomy" id="2107692"/>
    <lineage>
        <taxon>Bacteria</taxon>
        <taxon>Bacillati</taxon>
        <taxon>Cyanobacteriota</taxon>
        <taxon>Cyanophyceae</taxon>
        <taxon>Gomontiellales</taxon>
        <taxon>Chamaesiphonaceae</taxon>
        <taxon>Chamaesiphon</taxon>
    </lineage>
</organism>
<sequence length="78" mass="8873">MQQLSLDRFKDRCYRSSHTRAIAYLKLIENCGCNHAEETSACVAPSRELKIGFLGRSLNFRPKKADSKDGEKLLMLLV</sequence>
<proteinExistence type="predicted"/>
<protein>
    <submittedName>
        <fullName evidence="1">Uncharacterized protein</fullName>
    </submittedName>
</protein>
<gene>
    <name evidence="1" type="ORF">C7B77_03380</name>
</gene>
<dbReference type="AlphaFoldDB" id="A0A2T1GLR5"/>
<accession>A0A2T1GLR5</accession>
<comment type="caution">
    <text evidence="1">The sequence shown here is derived from an EMBL/GenBank/DDBJ whole genome shotgun (WGS) entry which is preliminary data.</text>
</comment>
<name>A0A2T1GLR5_9CYAN</name>
<reference evidence="1 2" key="1">
    <citation type="submission" date="2018-03" db="EMBL/GenBank/DDBJ databases">
        <title>The ancient ancestry and fast evolution of plastids.</title>
        <authorList>
            <person name="Moore K.R."/>
            <person name="Magnabosco C."/>
            <person name="Momper L."/>
            <person name="Gold D.A."/>
            <person name="Bosak T."/>
            <person name="Fournier G.P."/>
        </authorList>
    </citation>
    <scope>NUCLEOTIDE SEQUENCE [LARGE SCALE GENOMIC DNA]</scope>
    <source>
        <strain evidence="1 2">CCALA 037</strain>
    </source>
</reference>
<evidence type="ECO:0000313" key="1">
    <source>
        <dbReference type="EMBL" id="PSB58799.1"/>
    </source>
</evidence>
<dbReference type="Proteomes" id="UP000238937">
    <property type="component" value="Unassembled WGS sequence"/>
</dbReference>
<evidence type="ECO:0000313" key="2">
    <source>
        <dbReference type="Proteomes" id="UP000238937"/>
    </source>
</evidence>